<dbReference type="EC" id="1.3.5.1" evidence="6"/>
<organism evidence="6">
    <name type="scientific">hydrothermal vent metagenome</name>
    <dbReference type="NCBI Taxonomy" id="652676"/>
    <lineage>
        <taxon>unclassified sequences</taxon>
        <taxon>metagenomes</taxon>
        <taxon>ecological metagenomes</taxon>
    </lineage>
</organism>
<dbReference type="PANTHER" id="PTHR11632:SF53">
    <property type="entry name" value="SUCCINATE DEHYDROGENASE FLAVOPROTEIN SUBUNIT"/>
    <property type="match status" value="1"/>
</dbReference>
<proteinExistence type="predicted"/>
<name>A0A3B1DPQ6_9ZZZZ</name>
<dbReference type="GO" id="GO:0050660">
    <property type="term" value="F:flavin adenine dinucleotide binding"/>
    <property type="evidence" value="ECO:0007669"/>
    <property type="project" value="TreeGrafter"/>
</dbReference>
<dbReference type="InterPro" id="IPR036188">
    <property type="entry name" value="FAD/NAD-bd_sf"/>
</dbReference>
<feature type="domain" description="Fumarate reductase/succinate dehydrogenase flavoprotein-like C-terminal" evidence="5">
    <location>
        <begin position="212"/>
        <end position="338"/>
    </location>
</feature>
<keyword evidence="1" id="KW-0285">Flavoprotein</keyword>
<feature type="domain" description="FAD-dependent oxidoreductase 2 FAD-binding" evidence="4">
    <location>
        <begin position="10"/>
        <end position="75"/>
    </location>
</feature>
<evidence type="ECO:0000256" key="1">
    <source>
        <dbReference type="ARBA" id="ARBA00022630"/>
    </source>
</evidence>
<dbReference type="SUPFAM" id="SSF46977">
    <property type="entry name" value="Succinate dehydrogenase/fumarate reductase flavoprotein C-terminal domain"/>
    <property type="match status" value="1"/>
</dbReference>
<dbReference type="GO" id="GO:0009061">
    <property type="term" value="P:anaerobic respiration"/>
    <property type="evidence" value="ECO:0007669"/>
    <property type="project" value="TreeGrafter"/>
</dbReference>
<evidence type="ECO:0000256" key="3">
    <source>
        <dbReference type="SAM" id="Coils"/>
    </source>
</evidence>
<dbReference type="Pfam" id="PF00890">
    <property type="entry name" value="FAD_binding_2"/>
    <property type="match status" value="1"/>
</dbReference>
<dbReference type="PANTHER" id="PTHR11632">
    <property type="entry name" value="SUCCINATE DEHYDROGENASE 2 FLAVOPROTEIN SUBUNIT"/>
    <property type="match status" value="1"/>
</dbReference>
<dbReference type="GO" id="GO:0009055">
    <property type="term" value="F:electron transfer activity"/>
    <property type="evidence" value="ECO:0007669"/>
    <property type="project" value="TreeGrafter"/>
</dbReference>
<evidence type="ECO:0000259" key="5">
    <source>
        <dbReference type="Pfam" id="PF02910"/>
    </source>
</evidence>
<feature type="coiled-coil region" evidence="3">
    <location>
        <begin position="224"/>
        <end position="251"/>
    </location>
</feature>
<dbReference type="EMBL" id="UOGK01000453">
    <property type="protein sequence ID" value="VAX40841.1"/>
    <property type="molecule type" value="Genomic_DNA"/>
</dbReference>
<dbReference type="AlphaFoldDB" id="A0A3B1DPQ6"/>
<evidence type="ECO:0000313" key="6">
    <source>
        <dbReference type="EMBL" id="VAX40841.1"/>
    </source>
</evidence>
<sequence>MATREIFDICVNQHMGIGGENQVYLDLTHMDPDYLTQKLGGILEIYEKFVGVDPRYEPMKIFPGVHYSMGGLWTQYVRGNYAPSEPQPAHVSGTTPACDTEVGRGMLPGAPTNMMTNIEGLYAFGEVNFAFHGANRLGANALLSCIFDGLFSGVSVANYLSDGTPSTASAESISAGVYEQAVAAEDAKLKAIFDTATEGEASDETNPYIIGREMGEEMTAAATVVREEARLEQCRGKIAELRDRCTRLKLADGATWTNQALSYARSLGDMLVIAEAMVSGAVLRQESRGAHYRSDYPDRDDERFYKHTYASFDHATGNARIEHIPVQADLVAPRARTYGSVDVDDKKETTTQETASAGA</sequence>
<dbReference type="GO" id="GO:0008177">
    <property type="term" value="F:succinate dehydrogenase (quinone) activity"/>
    <property type="evidence" value="ECO:0007669"/>
    <property type="project" value="UniProtKB-EC"/>
</dbReference>
<dbReference type="InterPro" id="IPR030664">
    <property type="entry name" value="SdhA/FrdA/AprA"/>
</dbReference>
<dbReference type="InterPro" id="IPR015939">
    <property type="entry name" value="Fum_Rdtase/Succ_DH_flav-like_C"/>
</dbReference>
<evidence type="ECO:0000259" key="4">
    <source>
        <dbReference type="Pfam" id="PF00890"/>
    </source>
</evidence>
<reference evidence="6" key="1">
    <citation type="submission" date="2018-06" db="EMBL/GenBank/DDBJ databases">
        <authorList>
            <person name="Zhirakovskaya E."/>
        </authorList>
    </citation>
    <scope>NUCLEOTIDE SEQUENCE</scope>
</reference>
<dbReference type="InterPro" id="IPR027477">
    <property type="entry name" value="Succ_DH/fumarate_Rdtase_cat_sf"/>
</dbReference>
<dbReference type="SUPFAM" id="SSF56425">
    <property type="entry name" value="Succinate dehydrogenase/fumarate reductase flavoprotein, catalytic domain"/>
    <property type="match status" value="1"/>
</dbReference>
<dbReference type="GO" id="GO:0005886">
    <property type="term" value="C:plasma membrane"/>
    <property type="evidence" value="ECO:0007669"/>
    <property type="project" value="TreeGrafter"/>
</dbReference>
<gene>
    <name evidence="6" type="ORF">MNBD_PLANCTO03-1111</name>
</gene>
<dbReference type="Gene3D" id="1.20.58.100">
    <property type="entry name" value="Fumarate reductase/succinate dehydrogenase flavoprotein-like, C-terminal domain"/>
    <property type="match status" value="1"/>
</dbReference>
<dbReference type="Gene3D" id="3.50.50.60">
    <property type="entry name" value="FAD/NAD(P)-binding domain"/>
    <property type="match status" value="1"/>
</dbReference>
<dbReference type="SUPFAM" id="SSF51905">
    <property type="entry name" value="FAD/NAD(P)-binding domain"/>
    <property type="match status" value="1"/>
</dbReference>
<dbReference type="InterPro" id="IPR037099">
    <property type="entry name" value="Fum_R/Succ_DH_flav-like_C_sf"/>
</dbReference>
<dbReference type="Pfam" id="PF02910">
    <property type="entry name" value="Succ_DH_flav_C"/>
    <property type="match status" value="1"/>
</dbReference>
<keyword evidence="2 6" id="KW-0560">Oxidoreductase</keyword>
<accession>A0A3B1DPQ6</accession>
<dbReference type="Gene3D" id="3.90.700.10">
    <property type="entry name" value="Succinate dehydrogenase/fumarate reductase flavoprotein, catalytic domain"/>
    <property type="match status" value="1"/>
</dbReference>
<evidence type="ECO:0000256" key="2">
    <source>
        <dbReference type="ARBA" id="ARBA00023002"/>
    </source>
</evidence>
<keyword evidence="3" id="KW-0175">Coiled coil</keyword>
<dbReference type="InterPro" id="IPR003953">
    <property type="entry name" value="FAD-dep_OxRdtase_2_FAD-bd"/>
</dbReference>
<protein>
    <submittedName>
        <fullName evidence="6">Succinate dehydrogenase flavoprotein subunit</fullName>
        <ecNumber evidence="6">1.3.5.1</ecNumber>
    </submittedName>
</protein>